<name>A0ABD3NM36_9STRA</name>
<dbReference type="InterPro" id="IPR007657">
    <property type="entry name" value="Glycosyltransferase_61"/>
</dbReference>
<gene>
    <name evidence="2" type="ORF">ACHAWO_004147</name>
</gene>
<evidence type="ECO:0000313" key="2">
    <source>
        <dbReference type="EMBL" id="KAL3776908.1"/>
    </source>
</evidence>
<feature type="signal peptide" evidence="1">
    <location>
        <begin position="1"/>
        <end position="21"/>
    </location>
</feature>
<comment type="caution">
    <text evidence="2">The sequence shown here is derived from an EMBL/GenBank/DDBJ whole genome shotgun (WGS) entry which is preliminary data.</text>
</comment>
<keyword evidence="3" id="KW-1185">Reference proteome</keyword>
<dbReference type="AlphaFoldDB" id="A0ABD3NM36"/>
<sequence>MNRSGSRAMILLLCIITSIVTFYRSGITQTKSNVVFDPFLEGGPPPINNKTTRIKRKYQKYFWDNHKATSCFSLDNICHGNDKWFYLDTGDATIDQPTVTYMQDNVTQTHGYFRVEPRIYFNISSSSAIKVDSGKCPIDPTPFHMVVQSAFNDMMGEFYSRSLVALNQLLHDNPMDGSYYTDLQMYLHVVEKKKQNLLEGHCLFLGGLPNNNKFDSFLSLVESDTCQCFQKLVFCGYDLEAASEYEPVNKTYTNGFNALSAEYKNRDAKVFKPVGHIRSHKTQCTRVTKGKFDLKESPCYAYRDLRHDIYKTFAKKDADLTRKIVEYRKQILLGKGAISANITAKEVNEWKFVGLTKRKKRRVWLDMYKSLSLCDKKFRKDKVVCFPIDVEDADSPEKQLLMHRSLDAIIGVHGAQLTQAVLLPPHSKILELLPWIPPYLQGNWVQWTDRPTPLGVIYHKTDLNHFGYKLNRDSVPLCFNVTNTDTEGLRECFMSKGHLKKFQWATRSFTVSPDVIGRFISSFVLDDKSACDGMQLQAKENDFVLYNAYCKSDETDHKFHVEHYFAEGTKDKE</sequence>
<reference evidence="2 3" key="1">
    <citation type="submission" date="2024-10" db="EMBL/GenBank/DDBJ databases">
        <title>Updated reference genomes for cyclostephanoid diatoms.</title>
        <authorList>
            <person name="Roberts W.R."/>
            <person name="Alverson A.J."/>
        </authorList>
    </citation>
    <scope>NUCLEOTIDE SEQUENCE [LARGE SCALE GENOMIC DNA]</scope>
    <source>
        <strain evidence="2 3">AJA010-31</strain>
    </source>
</reference>
<proteinExistence type="predicted"/>
<dbReference type="PANTHER" id="PTHR20961">
    <property type="entry name" value="GLYCOSYLTRANSFERASE"/>
    <property type="match status" value="1"/>
</dbReference>
<dbReference type="PANTHER" id="PTHR20961:SF140">
    <property type="entry name" value="GLYCOSYLTRANSFERASE"/>
    <property type="match status" value="1"/>
</dbReference>
<evidence type="ECO:0000256" key="1">
    <source>
        <dbReference type="SAM" id="SignalP"/>
    </source>
</evidence>
<keyword evidence="1" id="KW-0732">Signal</keyword>
<dbReference type="Proteomes" id="UP001530400">
    <property type="component" value="Unassembled WGS sequence"/>
</dbReference>
<accession>A0ABD3NM36</accession>
<feature type="chain" id="PRO_5044827898" evidence="1">
    <location>
        <begin position="22"/>
        <end position="573"/>
    </location>
</feature>
<dbReference type="EMBL" id="JALLPJ020001076">
    <property type="protein sequence ID" value="KAL3776908.1"/>
    <property type="molecule type" value="Genomic_DNA"/>
</dbReference>
<evidence type="ECO:0000313" key="3">
    <source>
        <dbReference type="Proteomes" id="UP001530400"/>
    </source>
</evidence>
<organism evidence="2 3">
    <name type="scientific">Cyclotella atomus</name>
    <dbReference type="NCBI Taxonomy" id="382360"/>
    <lineage>
        <taxon>Eukaryota</taxon>
        <taxon>Sar</taxon>
        <taxon>Stramenopiles</taxon>
        <taxon>Ochrophyta</taxon>
        <taxon>Bacillariophyta</taxon>
        <taxon>Coscinodiscophyceae</taxon>
        <taxon>Thalassiosirophycidae</taxon>
        <taxon>Stephanodiscales</taxon>
        <taxon>Stephanodiscaceae</taxon>
        <taxon>Cyclotella</taxon>
    </lineage>
</organism>
<protein>
    <submittedName>
        <fullName evidence="2">Uncharacterized protein</fullName>
    </submittedName>
</protein>